<evidence type="ECO:0000313" key="1">
    <source>
        <dbReference type="EMBL" id="KKM22088.1"/>
    </source>
</evidence>
<protein>
    <submittedName>
        <fullName evidence="1">Uncharacterized protein</fullName>
    </submittedName>
</protein>
<gene>
    <name evidence="1" type="ORF">LCGC14_1628940</name>
</gene>
<proteinExistence type="predicted"/>
<dbReference type="EMBL" id="LAZR01013410">
    <property type="protein sequence ID" value="KKM22088.1"/>
    <property type="molecule type" value="Genomic_DNA"/>
</dbReference>
<dbReference type="Gene3D" id="3.40.50.300">
    <property type="entry name" value="P-loop containing nucleotide triphosphate hydrolases"/>
    <property type="match status" value="1"/>
</dbReference>
<sequence>MATITEKFRKNFPAFFADKERVYGLFKKFTYRADGDPLPYDPSVNEAQDAFHTAGRKGKRYLAMFGGSGLGKSMCAAREAIVHAFKPGATIWLLGADYEAASKEFDYCYEDLIVSGLFGGVGKDGVIVRAVNNKHGDMHIKFSWGAEIIGKSAKEAHKGTLLGEGLDCLVLCEGSRIPGDIFDRYLERAISRRKGTVICNTTPKGKNWVYHKFYQSWREGNPIYWSADPYPATVNPFYDKTEFERQREELGEDSLEFQEQFLGLFVSYSGLCYPEFTVYGENRHVFDKDPAKDIPESWPRWVVIDPHFSIPHAVGFYTVDRSDCPIIYDELWVKGSADDLVSAIFEKHKEHGAKVMEGKRRWIESTDGMIEAIDLHAIYGGNEATHVIDTSSVVKSEIHGGTSIRDEIYNAGLACKLARKEGIFGRILYIKRMLKKRVPLLSGKEGETKPWLTVFKRCHRTIGEFEHSEWEEGGARSDKTPKQARKDKDDHFLNCFEYFIAENPVWDVHERREIFRPSQQRKRAPLDKSVKS</sequence>
<name>A0A0F9KIX2_9ZZZZ</name>
<dbReference type="Pfam" id="PF03237">
    <property type="entry name" value="Terminase_6N"/>
    <property type="match status" value="1"/>
</dbReference>
<dbReference type="InterPro" id="IPR027417">
    <property type="entry name" value="P-loop_NTPase"/>
</dbReference>
<feature type="non-terminal residue" evidence="1">
    <location>
        <position position="532"/>
    </location>
</feature>
<organism evidence="1">
    <name type="scientific">marine sediment metagenome</name>
    <dbReference type="NCBI Taxonomy" id="412755"/>
    <lineage>
        <taxon>unclassified sequences</taxon>
        <taxon>metagenomes</taxon>
        <taxon>ecological metagenomes</taxon>
    </lineage>
</organism>
<accession>A0A0F9KIX2</accession>
<dbReference type="AlphaFoldDB" id="A0A0F9KIX2"/>
<reference evidence="1" key="1">
    <citation type="journal article" date="2015" name="Nature">
        <title>Complex archaea that bridge the gap between prokaryotes and eukaryotes.</title>
        <authorList>
            <person name="Spang A."/>
            <person name="Saw J.H."/>
            <person name="Jorgensen S.L."/>
            <person name="Zaremba-Niedzwiedzka K."/>
            <person name="Martijn J."/>
            <person name="Lind A.E."/>
            <person name="van Eijk R."/>
            <person name="Schleper C."/>
            <person name="Guy L."/>
            <person name="Ettema T.J."/>
        </authorList>
    </citation>
    <scope>NUCLEOTIDE SEQUENCE</scope>
</reference>
<comment type="caution">
    <text evidence="1">The sequence shown here is derived from an EMBL/GenBank/DDBJ whole genome shotgun (WGS) entry which is preliminary data.</text>
</comment>
<dbReference type="Gene3D" id="3.30.420.280">
    <property type="match status" value="1"/>
</dbReference>